<dbReference type="InterPro" id="IPR006845">
    <property type="entry name" value="Pex_N"/>
</dbReference>
<keyword evidence="6" id="KW-0813">Transport</keyword>
<evidence type="ECO:0000256" key="11">
    <source>
        <dbReference type="ARBA" id="ARBA00022771"/>
    </source>
</evidence>
<evidence type="ECO:0000256" key="7">
    <source>
        <dbReference type="ARBA" id="ARBA00022593"/>
    </source>
</evidence>
<dbReference type="CDD" id="cd16527">
    <property type="entry name" value="RING-HC_PEX10"/>
    <property type="match status" value="1"/>
</dbReference>
<evidence type="ECO:0000259" key="20">
    <source>
        <dbReference type="PROSITE" id="PS50089"/>
    </source>
</evidence>
<keyword evidence="15" id="KW-1133">Transmembrane helix</keyword>
<evidence type="ECO:0000313" key="21">
    <source>
        <dbReference type="EMBL" id="KAJ3182328.1"/>
    </source>
</evidence>
<keyword evidence="8" id="KW-0808">Transferase</keyword>
<keyword evidence="14" id="KW-0653">Protein transport</keyword>
<keyword evidence="9" id="KW-0812">Transmembrane</keyword>
<dbReference type="PANTHER" id="PTHR23350">
    <property type="entry name" value="PEROXISOME ASSEMBLY PROTEIN 10"/>
    <property type="match status" value="1"/>
</dbReference>
<evidence type="ECO:0000256" key="12">
    <source>
        <dbReference type="ARBA" id="ARBA00022786"/>
    </source>
</evidence>
<organism evidence="21 22">
    <name type="scientific">Geranomyces variabilis</name>
    <dbReference type="NCBI Taxonomy" id="109894"/>
    <lineage>
        <taxon>Eukaryota</taxon>
        <taxon>Fungi</taxon>
        <taxon>Fungi incertae sedis</taxon>
        <taxon>Chytridiomycota</taxon>
        <taxon>Chytridiomycota incertae sedis</taxon>
        <taxon>Chytridiomycetes</taxon>
        <taxon>Spizellomycetales</taxon>
        <taxon>Powellomycetaceae</taxon>
        <taxon>Geranomyces</taxon>
    </lineage>
</organism>
<evidence type="ECO:0000256" key="4">
    <source>
        <dbReference type="ARBA" id="ARBA00008704"/>
    </source>
</evidence>
<evidence type="ECO:0000256" key="17">
    <source>
        <dbReference type="ARBA" id="ARBA00023140"/>
    </source>
</evidence>
<evidence type="ECO:0000256" key="2">
    <source>
        <dbReference type="ARBA" id="ARBA00004585"/>
    </source>
</evidence>
<evidence type="ECO:0000256" key="6">
    <source>
        <dbReference type="ARBA" id="ARBA00022448"/>
    </source>
</evidence>
<evidence type="ECO:0000256" key="10">
    <source>
        <dbReference type="ARBA" id="ARBA00022723"/>
    </source>
</evidence>
<evidence type="ECO:0000313" key="22">
    <source>
        <dbReference type="Proteomes" id="UP001212152"/>
    </source>
</evidence>
<gene>
    <name evidence="21" type="primary">PEX10</name>
    <name evidence="21" type="ORF">HDU87_008491</name>
</gene>
<dbReference type="InterPro" id="IPR025654">
    <property type="entry name" value="PEX2/10"/>
</dbReference>
<dbReference type="SUPFAM" id="SSF57850">
    <property type="entry name" value="RING/U-box"/>
    <property type="match status" value="1"/>
</dbReference>
<dbReference type="PROSITE" id="PS00518">
    <property type="entry name" value="ZF_RING_1"/>
    <property type="match status" value="1"/>
</dbReference>
<evidence type="ECO:0000256" key="14">
    <source>
        <dbReference type="ARBA" id="ARBA00022927"/>
    </source>
</evidence>
<dbReference type="Gene3D" id="3.30.40.10">
    <property type="entry name" value="Zinc/RING finger domain, C3HC4 (zinc finger)"/>
    <property type="match status" value="1"/>
</dbReference>
<dbReference type="Pfam" id="PF13639">
    <property type="entry name" value="zf-RING_2"/>
    <property type="match status" value="1"/>
</dbReference>
<dbReference type="InterPro" id="IPR013083">
    <property type="entry name" value="Znf_RING/FYVE/PHD"/>
</dbReference>
<dbReference type="EC" id="2.3.2.27" evidence="5"/>
<comment type="subcellular location">
    <subcellularLocation>
        <location evidence="2">Peroxisome membrane</location>
        <topology evidence="2">Multi-pass membrane protein</topology>
    </subcellularLocation>
</comment>
<feature type="domain" description="RING-type" evidence="20">
    <location>
        <begin position="261"/>
        <end position="299"/>
    </location>
</feature>
<name>A0AAD5XT95_9FUNG</name>
<proteinExistence type="inferred from homology"/>
<dbReference type="GO" id="GO:0005778">
    <property type="term" value="C:peroxisomal membrane"/>
    <property type="evidence" value="ECO:0007669"/>
    <property type="project" value="UniProtKB-SubCell"/>
</dbReference>
<comment type="pathway">
    <text evidence="3">Protein modification; protein ubiquitination.</text>
</comment>
<evidence type="ECO:0000256" key="5">
    <source>
        <dbReference type="ARBA" id="ARBA00012483"/>
    </source>
</evidence>
<keyword evidence="11 19" id="KW-0863">Zinc-finger</keyword>
<evidence type="ECO:0000256" key="1">
    <source>
        <dbReference type="ARBA" id="ARBA00000900"/>
    </source>
</evidence>
<dbReference type="GO" id="GO:0061630">
    <property type="term" value="F:ubiquitin protein ligase activity"/>
    <property type="evidence" value="ECO:0007669"/>
    <property type="project" value="UniProtKB-EC"/>
</dbReference>
<dbReference type="EMBL" id="JADGJQ010000009">
    <property type="protein sequence ID" value="KAJ3182328.1"/>
    <property type="molecule type" value="Genomic_DNA"/>
</dbReference>
<dbReference type="PROSITE" id="PS50089">
    <property type="entry name" value="ZF_RING_2"/>
    <property type="match status" value="1"/>
</dbReference>
<evidence type="ECO:0000256" key="15">
    <source>
        <dbReference type="ARBA" id="ARBA00022989"/>
    </source>
</evidence>
<keyword evidence="17" id="KW-0576">Peroxisome</keyword>
<evidence type="ECO:0000256" key="13">
    <source>
        <dbReference type="ARBA" id="ARBA00022833"/>
    </source>
</evidence>
<keyword evidence="7" id="KW-0962">Peroxisome biogenesis</keyword>
<comment type="similarity">
    <text evidence="4">Belongs to the pex2/pex10/pex12 family.</text>
</comment>
<sequence>MPSPQPPASATDSVLFPYASQADIIRANQKDSYYQRLLQSQLSSVFRTFLGTRTHLKYQNEVQLAADAAYRGLTTALGSRTLGEEYCDIMHMQEGTQMHPSGSARTLLAFLSVFSPYLFAKMVTELNNRVKRRTGEPSRWSRFTQKLAAFLTAAQKLGQYQVHSVHLAIFYFTGAYYHFANRLLGIRYIFLRKLRPNEKPSGYELLGGLIIIQLLVKTYLDYRAGSSKPADEAEQDYDDEDDLTQSASLNMPDAQTMAQKCMLCLDPRKHTTATPCGHVFCWNCIAEWCRNKPECPLCRQAINPSHLYLVRNF</sequence>
<keyword evidence="22" id="KW-1185">Reference proteome</keyword>
<evidence type="ECO:0000256" key="9">
    <source>
        <dbReference type="ARBA" id="ARBA00022692"/>
    </source>
</evidence>
<protein>
    <recommendedName>
        <fullName evidence="5">RING-type E3 ubiquitin transferase</fullName>
        <ecNumber evidence="5">2.3.2.27</ecNumber>
    </recommendedName>
    <alternativeName>
        <fullName evidence="18">Peroxin-10</fullName>
    </alternativeName>
</protein>
<evidence type="ECO:0000256" key="16">
    <source>
        <dbReference type="ARBA" id="ARBA00023136"/>
    </source>
</evidence>
<dbReference type="Proteomes" id="UP001212152">
    <property type="component" value="Unassembled WGS sequence"/>
</dbReference>
<dbReference type="GO" id="GO:0016562">
    <property type="term" value="P:protein import into peroxisome matrix, receptor recycling"/>
    <property type="evidence" value="ECO:0007669"/>
    <property type="project" value="UniProtKB-ARBA"/>
</dbReference>
<dbReference type="SMART" id="SM00184">
    <property type="entry name" value="RING"/>
    <property type="match status" value="1"/>
</dbReference>
<dbReference type="PANTHER" id="PTHR23350:SF0">
    <property type="entry name" value="PEROXISOME BIOGENESIS FACTOR 10"/>
    <property type="match status" value="1"/>
</dbReference>
<comment type="caution">
    <text evidence="21">The sequence shown here is derived from an EMBL/GenBank/DDBJ whole genome shotgun (WGS) entry which is preliminary data.</text>
</comment>
<accession>A0AAD5XT95</accession>
<evidence type="ECO:0000256" key="8">
    <source>
        <dbReference type="ARBA" id="ARBA00022679"/>
    </source>
</evidence>
<dbReference type="GO" id="GO:0008270">
    <property type="term" value="F:zinc ion binding"/>
    <property type="evidence" value="ECO:0007669"/>
    <property type="project" value="UniProtKB-KW"/>
</dbReference>
<evidence type="ECO:0000256" key="3">
    <source>
        <dbReference type="ARBA" id="ARBA00004906"/>
    </source>
</evidence>
<keyword evidence="10" id="KW-0479">Metal-binding</keyword>
<dbReference type="Pfam" id="PF04757">
    <property type="entry name" value="Pex2_Pex12"/>
    <property type="match status" value="1"/>
</dbReference>
<dbReference type="GO" id="GO:0016567">
    <property type="term" value="P:protein ubiquitination"/>
    <property type="evidence" value="ECO:0007669"/>
    <property type="project" value="UniProtKB-ARBA"/>
</dbReference>
<dbReference type="InterPro" id="IPR017907">
    <property type="entry name" value="Znf_RING_CS"/>
</dbReference>
<evidence type="ECO:0000256" key="19">
    <source>
        <dbReference type="PROSITE-ProRule" id="PRU00175"/>
    </source>
</evidence>
<comment type="catalytic activity">
    <reaction evidence="1">
        <text>S-ubiquitinyl-[E2 ubiquitin-conjugating enzyme]-L-cysteine + [acceptor protein]-L-lysine = [E2 ubiquitin-conjugating enzyme]-L-cysteine + N(6)-ubiquitinyl-[acceptor protein]-L-lysine.</text>
        <dbReference type="EC" id="2.3.2.27"/>
    </reaction>
</comment>
<keyword evidence="16" id="KW-0472">Membrane</keyword>
<evidence type="ECO:0000256" key="18">
    <source>
        <dbReference type="ARBA" id="ARBA00041230"/>
    </source>
</evidence>
<reference evidence="21" key="1">
    <citation type="submission" date="2020-05" db="EMBL/GenBank/DDBJ databases">
        <title>Phylogenomic resolution of chytrid fungi.</title>
        <authorList>
            <person name="Stajich J.E."/>
            <person name="Amses K."/>
            <person name="Simmons R."/>
            <person name="Seto K."/>
            <person name="Myers J."/>
            <person name="Bonds A."/>
            <person name="Quandt C.A."/>
            <person name="Barry K."/>
            <person name="Liu P."/>
            <person name="Grigoriev I."/>
            <person name="Longcore J.E."/>
            <person name="James T.Y."/>
        </authorList>
    </citation>
    <scope>NUCLEOTIDE SEQUENCE</scope>
    <source>
        <strain evidence="21">JEL0379</strain>
    </source>
</reference>
<keyword evidence="12" id="KW-0833">Ubl conjugation pathway</keyword>
<keyword evidence="13" id="KW-0862">Zinc</keyword>
<dbReference type="InterPro" id="IPR001841">
    <property type="entry name" value="Znf_RING"/>
</dbReference>
<dbReference type="AlphaFoldDB" id="A0AAD5XT95"/>